<evidence type="ECO:0000256" key="1">
    <source>
        <dbReference type="SAM" id="Phobius"/>
    </source>
</evidence>
<keyword evidence="1" id="KW-0812">Transmembrane</keyword>
<evidence type="ECO:0000313" key="3">
    <source>
        <dbReference type="Proteomes" id="UP000601361"/>
    </source>
</evidence>
<organism evidence="2 3">
    <name type="scientific">Hymenobacter glacieicola</name>
    <dbReference type="NCBI Taxonomy" id="1562124"/>
    <lineage>
        <taxon>Bacteria</taxon>
        <taxon>Pseudomonadati</taxon>
        <taxon>Bacteroidota</taxon>
        <taxon>Cytophagia</taxon>
        <taxon>Cytophagales</taxon>
        <taxon>Hymenobacteraceae</taxon>
        <taxon>Hymenobacter</taxon>
    </lineage>
</organism>
<gene>
    <name evidence="2" type="ORF">GCM10011378_15090</name>
</gene>
<reference evidence="3" key="1">
    <citation type="journal article" date="2019" name="Int. J. Syst. Evol. Microbiol.">
        <title>The Global Catalogue of Microorganisms (GCM) 10K type strain sequencing project: providing services to taxonomists for standard genome sequencing and annotation.</title>
        <authorList>
            <consortium name="The Broad Institute Genomics Platform"/>
            <consortium name="The Broad Institute Genome Sequencing Center for Infectious Disease"/>
            <person name="Wu L."/>
            <person name="Ma J."/>
        </authorList>
    </citation>
    <scope>NUCLEOTIDE SEQUENCE [LARGE SCALE GENOMIC DNA]</scope>
    <source>
        <strain evidence="3">CGMCC 1.12990</strain>
    </source>
</reference>
<feature type="transmembrane region" description="Helical" evidence="1">
    <location>
        <begin position="132"/>
        <end position="155"/>
    </location>
</feature>
<dbReference type="EMBL" id="BMGS01000003">
    <property type="protein sequence ID" value="GGG39805.1"/>
    <property type="molecule type" value="Genomic_DNA"/>
</dbReference>
<keyword evidence="3" id="KW-1185">Reference proteome</keyword>
<keyword evidence="1" id="KW-1133">Transmembrane helix</keyword>
<proteinExistence type="predicted"/>
<sequence length="182" mass="18635">MPAVSTRPGRRARLAVHVSILLVALGLTAGCRSSHSAYQFRPAPAVAHGRAPLPDSGAVAAPLAPGTEQAVPARVASRRAASRPRPVARKLRLQMPRAVAASVGRARQAVAHVRPGAQAARHSAAPRRVTEVGLGTTVLGVLGLVVLPVALLGLLIWGGPVWAILAGLAALAVLVAYLDPFA</sequence>
<keyword evidence="1" id="KW-0472">Membrane</keyword>
<name>A0ABQ1WQT8_9BACT</name>
<dbReference type="PROSITE" id="PS51257">
    <property type="entry name" value="PROKAR_LIPOPROTEIN"/>
    <property type="match status" value="1"/>
</dbReference>
<dbReference type="RefSeq" id="WP_188557208.1">
    <property type="nucleotide sequence ID" value="NZ_BMGS01000003.1"/>
</dbReference>
<feature type="transmembrane region" description="Helical" evidence="1">
    <location>
        <begin position="161"/>
        <end position="178"/>
    </location>
</feature>
<dbReference type="Proteomes" id="UP000601361">
    <property type="component" value="Unassembled WGS sequence"/>
</dbReference>
<protein>
    <submittedName>
        <fullName evidence="2">Uncharacterized protein</fullName>
    </submittedName>
</protein>
<evidence type="ECO:0000313" key="2">
    <source>
        <dbReference type="EMBL" id="GGG39805.1"/>
    </source>
</evidence>
<comment type="caution">
    <text evidence="2">The sequence shown here is derived from an EMBL/GenBank/DDBJ whole genome shotgun (WGS) entry which is preliminary data.</text>
</comment>
<accession>A0ABQ1WQT8</accession>